<dbReference type="PhylomeDB" id="A0A022RIK1"/>
<keyword evidence="3" id="KW-0808">Transferase</keyword>
<protein>
    <recommendedName>
        <fullName evidence="6">O-fucosyltransferase family protein</fullName>
    </recommendedName>
</protein>
<dbReference type="GO" id="GO:0051753">
    <property type="term" value="F:mannan synthase activity"/>
    <property type="evidence" value="ECO:0000318"/>
    <property type="project" value="GO_Central"/>
</dbReference>
<keyword evidence="8" id="KW-1185">Reference proteome</keyword>
<dbReference type="GO" id="GO:0005794">
    <property type="term" value="C:Golgi apparatus"/>
    <property type="evidence" value="ECO:0000318"/>
    <property type="project" value="GO_Central"/>
</dbReference>
<dbReference type="InterPro" id="IPR019378">
    <property type="entry name" value="GDP-Fuc_O-FucTrfase"/>
</dbReference>
<dbReference type="eggNOG" id="ENOG502SKVS">
    <property type="taxonomic scope" value="Eukaryota"/>
</dbReference>
<dbReference type="GO" id="GO:0006004">
    <property type="term" value="P:fucose metabolic process"/>
    <property type="evidence" value="ECO:0007669"/>
    <property type="project" value="UniProtKB-KW"/>
</dbReference>
<dbReference type="EMBL" id="KI630480">
    <property type="protein sequence ID" value="EYU38735.1"/>
    <property type="molecule type" value="Genomic_DNA"/>
</dbReference>
<evidence type="ECO:0000256" key="3">
    <source>
        <dbReference type="ARBA" id="ARBA00022679"/>
    </source>
</evidence>
<evidence type="ECO:0000256" key="2">
    <source>
        <dbReference type="ARBA" id="ARBA00022676"/>
    </source>
</evidence>
<comment type="similarity">
    <text evidence="1">Belongs to the glycosyltransferase GT106 family.</text>
</comment>
<sequence length="423" mass="47787">MAFDIRQVMAAFLTFSMFIMLGNMIKTDHIDPLFDSMEVSENVRYDSFKVSKQSMVKLQELDYGPWRVKSDTLKPCWKNPSSKGKEKSNNGYIFFSLTHGPEFHASQVANAVAVAKHLGATLVIPDIRGTKLGDKRQFGDIYDVDTFIAALKEIVKVDKNAPAELSSNAKLYTMRIPNGVSEDLIASKIEPVFKREKNLKIVTYLNGSSGMNKLAKLDRSSNAHQCLAMFESLKLKKDLQELVDSMAGTLRSISRKTRGRFVAVDLRDDMLEGKSCQEKNDAEEKTCFNAEELSKFFIKIGFHSDTTFYVTQTGWSSNLNPLRKVFPNTLTKDAIIPADQKAKFMDLKSREYEKFIDYYMCVEGDVFIPAFRGRFYGSVVGERIAYGNTQIFLPSKNTSSESAVDYISPYVSKKSHVAYSCYC</sequence>
<dbReference type="AlphaFoldDB" id="A0A022RIK1"/>
<keyword evidence="5" id="KW-0119">Carbohydrate metabolism</keyword>
<proteinExistence type="inferred from homology"/>
<evidence type="ECO:0000256" key="4">
    <source>
        <dbReference type="ARBA" id="ARBA00023253"/>
    </source>
</evidence>
<evidence type="ECO:0000313" key="8">
    <source>
        <dbReference type="Proteomes" id="UP000030748"/>
    </source>
</evidence>
<keyword evidence="2" id="KW-0328">Glycosyltransferase</keyword>
<evidence type="ECO:0000256" key="6">
    <source>
        <dbReference type="ARBA" id="ARBA00030350"/>
    </source>
</evidence>
<organism evidence="7 8">
    <name type="scientific">Erythranthe guttata</name>
    <name type="common">Yellow monkey flower</name>
    <name type="synonym">Mimulus guttatus</name>
    <dbReference type="NCBI Taxonomy" id="4155"/>
    <lineage>
        <taxon>Eukaryota</taxon>
        <taxon>Viridiplantae</taxon>
        <taxon>Streptophyta</taxon>
        <taxon>Embryophyta</taxon>
        <taxon>Tracheophyta</taxon>
        <taxon>Spermatophyta</taxon>
        <taxon>Magnoliopsida</taxon>
        <taxon>eudicotyledons</taxon>
        <taxon>Gunneridae</taxon>
        <taxon>Pentapetalae</taxon>
        <taxon>asterids</taxon>
        <taxon>lamiids</taxon>
        <taxon>Lamiales</taxon>
        <taxon>Phrymaceae</taxon>
        <taxon>Erythranthe</taxon>
    </lineage>
</organism>
<keyword evidence="4" id="KW-0294">Fucose metabolism</keyword>
<dbReference type="Proteomes" id="UP000030748">
    <property type="component" value="Unassembled WGS sequence"/>
</dbReference>
<name>A0A022RIK1_ERYGU</name>
<reference evidence="7 8" key="1">
    <citation type="journal article" date="2013" name="Proc. Natl. Acad. Sci. U.S.A.">
        <title>Fine-scale variation in meiotic recombination in Mimulus inferred from population shotgun sequencing.</title>
        <authorList>
            <person name="Hellsten U."/>
            <person name="Wright K.M."/>
            <person name="Jenkins J."/>
            <person name="Shu S."/>
            <person name="Yuan Y."/>
            <person name="Wessler S.R."/>
            <person name="Schmutz J."/>
            <person name="Willis J.H."/>
            <person name="Rokhsar D.S."/>
        </authorList>
    </citation>
    <scope>NUCLEOTIDE SEQUENCE [LARGE SCALE GENOMIC DNA]</scope>
    <source>
        <strain evidence="8">cv. DUN x IM62</strain>
    </source>
</reference>
<evidence type="ECO:0000313" key="7">
    <source>
        <dbReference type="EMBL" id="EYU38735.1"/>
    </source>
</evidence>
<dbReference type="Pfam" id="PF10250">
    <property type="entry name" value="O-FucT"/>
    <property type="match status" value="1"/>
</dbReference>
<dbReference type="InterPro" id="IPR024709">
    <property type="entry name" value="FucosylTrfase_pln"/>
</dbReference>
<evidence type="ECO:0000256" key="1">
    <source>
        <dbReference type="ARBA" id="ARBA00007737"/>
    </source>
</evidence>
<dbReference type="PANTHER" id="PTHR31288">
    <property type="entry name" value="O-FUCOSYLTRANSFERASE FAMILY PROTEIN"/>
    <property type="match status" value="1"/>
</dbReference>
<evidence type="ECO:0000256" key="5">
    <source>
        <dbReference type="ARBA" id="ARBA00023277"/>
    </source>
</evidence>
<accession>A0A022RIK1</accession>
<dbReference type="STRING" id="4155.A0A022RIK1"/>
<dbReference type="GO" id="GO:0052325">
    <property type="term" value="P:cell wall pectin biosynthetic process"/>
    <property type="evidence" value="ECO:0000318"/>
    <property type="project" value="GO_Central"/>
</dbReference>
<dbReference type="PANTHER" id="PTHR31288:SF5">
    <property type="entry name" value="PROTEIN MANNAN SYNTHESIS-RELATED 1"/>
    <property type="match status" value="1"/>
</dbReference>
<gene>
    <name evidence="7" type="ORF">MIMGU_mgv1a007007mg</name>
</gene>